<evidence type="ECO:0000256" key="4">
    <source>
        <dbReference type="SAM" id="MobiDB-lite"/>
    </source>
</evidence>
<dbReference type="PANTHER" id="PTHR45641">
    <property type="entry name" value="TETRATRICOPEPTIDE REPEAT PROTEIN (AFU_ORTHOLOGUE AFUA_6G03870)"/>
    <property type="match status" value="1"/>
</dbReference>
<evidence type="ECO:0000256" key="2">
    <source>
        <dbReference type="ARBA" id="ARBA00022803"/>
    </source>
</evidence>
<dbReference type="PANTHER" id="PTHR45641:SF1">
    <property type="entry name" value="AAA+ ATPASE DOMAIN-CONTAINING PROTEIN"/>
    <property type="match status" value="1"/>
</dbReference>
<dbReference type="InterPro" id="IPR011990">
    <property type="entry name" value="TPR-like_helical_dom_sf"/>
</dbReference>
<dbReference type="Gene3D" id="1.25.40.10">
    <property type="entry name" value="Tetratricopeptide repeat domain"/>
    <property type="match status" value="1"/>
</dbReference>
<dbReference type="SUPFAM" id="SSF48452">
    <property type="entry name" value="TPR-like"/>
    <property type="match status" value="1"/>
</dbReference>
<evidence type="ECO:0000313" key="6">
    <source>
        <dbReference type="Proteomes" id="UP001153069"/>
    </source>
</evidence>
<dbReference type="Pfam" id="PF13424">
    <property type="entry name" value="TPR_12"/>
    <property type="match status" value="2"/>
</dbReference>
<accession>A0A9N8D9W1</accession>
<proteinExistence type="predicted"/>
<feature type="region of interest" description="Disordered" evidence="4">
    <location>
        <begin position="1"/>
        <end position="30"/>
    </location>
</feature>
<keyword evidence="1" id="KW-0677">Repeat</keyword>
<comment type="caution">
    <text evidence="5">The sequence shown here is derived from an EMBL/GenBank/DDBJ whole genome shotgun (WGS) entry which is preliminary data.</text>
</comment>
<keyword evidence="2 3" id="KW-0802">TPR repeat</keyword>
<feature type="compositionally biased region" description="Basic and acidic residues" evidence="4">
    <location>
        <begin position="8"/>
        <end position="21"/>
    </location>
</feature>
<evidence type="ECO:0000313" key="5">
    <source>
        <dbReference type="EMBL" id="CAB9496610.1"/>
    </source>
</evidence>
<sequence>MDATSDLPVHDGKSKEHKEESSVEPESMQLDTLGVSIHHLKHIFLEREVERPKKNATTGHFLSRHSSICEIEDLEGPPGVIRTKGATTTCPLDGKMGAAYVHCLQGEDHVGEATHMLSYSWDYTIGDIVDTLSDYCLQNELDAKRSYIWICCLCVNQHRVVENTTQEKSGMIASAAKVDFFAIFGECVKRIGHVLAMMAPWNAPVYITRVWCIFEIFTAHTTEGCKLDIVMPPKEKLSLEQDVVESGEGINAVYETLGNTKVENAKSSVTSDRLAILGQIEYDVGYSVLNNLVNDLLRGWMHGVLAQLVRARENTNNEDYVEFCNKIGIILLYNGEHDAAMKLHQTALTICETVLGENHSETAATYGNIGSVLDDMGDYEGALAKNKKALAIRLSALGKDHLDVATSYNNIGSALYKIGDYDGALAKYKEALGIRLSALGKNHPDVATTHNNIGVVLWKLGDYQGALSKHEEALAIRLSALGENHPDVATTYSNIGVVMFCMGDVSTEDEKSMMIMDARSDYAQSNLSWICY</sequence>
<dbReference type="OrthoDB" id="47749at2759"/>
<organism evidence="5 6">
    <name type="scientific">Seminavis robusta</name>
    <dbReference type="NCBI Taxonomy" id="568900"/>
    <lineage>
        <taxon>Eukaryota</taxon>
        <taxon>Sar</taxon>
        <taxon>Stramenopiles</taxon>
        <taxon>Ochrophyta</taxon>
        <taxon>Bacillariophyta</taxon>
        <taxon>Bacillariophyceae</taxon>
        <taxon>Bacillariophycidae</taxon>
        <taxon>Naviculales</taxon>
        <taxon>Naviculaceae</taxon>
        <taxon>Seminavis</taxon>
    </lineage>
</organism>
<dbReference type="PROSITE" id="PS50293">
    <property type="entry name" value="TPR_REGION"/>
    <property type="match status" value="1"/>
</dbReference>
<gene>
    <name evidence="5" type="ORF">SEMRO_7_G005800.1</name>
</gene>
<dbReference type="InterPro" id="IPR019734">
    <property type="entry name" value="TPR_rpt"/>
</dbReference>
<protein>
    <submittedName>
        <fullName evidence="5">Kinesin light chain</fullName>
    </submittedName>
</protein>
<evidence type="ECO:0000256" key="1">
    <source>
        <dbReference type="ARBA" id="ARBA00022737"/>
    </source>
</evidence>
<dbReference type="AlphaFoldDB" id="A0A9N8D9W1"/>
<name>A0A9N8D9W1_9STRA</name>
<dbReference type="PROSITE" id="PS50005">
    <property type="entry name" value="TPR"/>
    <property type="match status" value="1"/>
</dbReference>
<keyword evidence="6" id="KW-1185">Reference proteome</keyword>
<dbReference type="EMBL" id="CAICTM010000007">
    <property type="protein sequence ID" value="CAB9496610.1"/>
    <property type="molecule type" value="Genomic_DNA"/>
</dbReference>
<evidence type="ECO:0000256" key="3">
    <source>
        <dbReference type="PROSITE-ProRule" id="PRU00339"/>
    </source>
</evidence>
<dbReference type="Proteomes" id="UP001153069">
    <property type="component" value="Unassembled WGS sequence"/>
</dbReference>
<feature type="repeat" description="TPR" evidence="3">
    <location>
        <begin position="405"/>
        <end position="438"/>
    </location>
</feature>
<reference evidence="5" key="1">
    <citation type="submission" date="2020-06" db="EMBL/GenBank/DDBJ databases">
        <authorList>
            <consortium name="Plant Systems Biology data submission"/>
        </authorList>
    </citation>
    <scope>NUCLEOTIDE SEQUENCE</scope>
    <source>
        <strain evidence="5">D6</strain>
    </source>
</reference>
<dbReference type="SMART" id="SM00028">
    <property type="entry name" value="TPR"/>
    <property type="match status" value="4"/>
</dbReference>